<keyword evidence="2 5" id="KW-0479">Metal-binding</keyword>
<dbReference type="Proteomes" id="UP000594261">
    <property type="component" value="Chromosome 12"/>
</dbReference>
<dbReference type="FunCoup" id="A0A7N2N305">
    <property type="interactions" value="501"/>
</dbReference>
<keyword evidence="7" id="KW-0732">Signal</keyword>
<dbReference type="OrthoDB" id="2789670at2759"/>
<evidence type="ECO:0000256" key="4">
    <source>
        <dbReference type="ARBA" id="ARBA00023004"/>
    </source>
</evidence>
<dbReference type="PANTHER" id="PTHR47950">
    <property type="entry name" value="CYTOCHROME P450, FAMILY 76, SUBFAMILY C, POLYPEPTIDE 5-RELATED"/>
    <property type="match status" value="1"/>
</dbReference>
<dbReference type="GO" id="GO:0005506">
    <property type="term" value="F:iron ion binding"/>
    <property type="evidence" value="ECO:0007669"/>
    <property type="project" value="InterPro"/>
</dbReference>
<reference evidence="8" key="2">
    <citation type="submission" date="2021-01" db="UniProtKB">
        <authorList>
            <consortium name="EnsemblPlants"/>
        </authorList>
    </citation>
    <scope>IDENTIFICATION</scope>
</reference>
<dbReference type="EnsemblPlants" id="QL12p016093:mrna">
    <property type="protein sequence ID" value="QL12p016093:mrna"/>
    <property type="gene ID" value="QL12p016093"/>
</dbReference>
<protein>
    <recommendedName>
        <fullName evidence="10">Geraniol 8-hydroxylase-like</fullName>
    </recommendedName>
</protein>
<accession>A0A7N2N305</accession>
<evidence type="ECO:0000256" key="7">
    <source>
        <dbReference type="SAM" id="SignalP"/>
    </source>
</evidence>
<evidence type="ECO:0000256" key="3">
    <source>
        <dbReference type="ARBA" id="ARBA00023002"/>
    </source>
</evidence>
<dbReference type="GeneID" id="115969850"/>
<dbReference type="InParanoid" id="A0A7N2N305"/>
<dbReference type="InterPro" id="IPR001128">
    <property type="entry name" value="Cyt_P450"/>
</dbReference>
<dbReference type="InterPro" id="IPR017972">
    <property type="entry name" value="Cyt_P450_CS"/>
</dbReference>
<dbReference type="PRINTS" id="PR00463">
    <property type="entry name" value="EP450I"/>
</dbReference>
<evidence type="ECO:0000313" key="9">
    <source>
        <dbReference type="Proteomes" id="UP000594261"/>
    </source>
</evidence>
<dbReference type="PANTHER" id="PTHR47950:SF48">
    <property type="entry name" value="CYTOCHROME P450 FAMILY PROTEIN, EXPRESSED"/>
    <property type="match status" value="1"/>
</dbReference>
<sequence length="499" mass="56045">MDFWIFVICLCLSWTIIQALHSIPRRSTAIPSKLPPGPKSFPIIGNVFELGDKPHKMLAKLANTHGPLMSLKLGQITTVVISSAAMAREALQTHDQVFSNRTIPNCIHAHKHQEFGLPWTPVSTRWRNLRKICNSELFSSKILDANQNLRRKKVQELLTDIHKSSLAGDAVDIGRAAFKISLNLLSNTIFSMDLANPNSDTARVYKQIVSSIMEEAGKPNLGDYFPILRKFDIQGIRQRMTIHFGKMIDVYDNIISQRLKLRKVPGFISNKDVLDTLLNISEENRAEIDKNQIKHFLLDLFSAGTDTTSSTLQWAMAELLHNPEILSEAGEELRQTIGRGNTVEESDIPKLPYLQAIIKETFRLHPAVPLLLPRKAEADVEVKGYTVPKGAQVLVNAWAIGRDPSIWDNPNSFMPERFLGSEIDVRGHNFELIPFGGGRRICPGLSLAIRMVHLMLGSLIHSFDWKLEDGITPEDMNLEDKFGLTLDMAQPLQAIPITF</sequence>
<comment type="similarity">
    <text evidence="1 6">Belongs to the cytochrome P450 family.</text>
</comment>
<dbReference type="KEGG" id="qlo:115969850"/>
<feature type="chain" id="PRO_5029783536" description="Geraniol 8-hydroxylase-like" evidence="7">
    <location>
        <begin position="20"/>
        <end position="499"/>
    </location>
</feature>
<evidence type="ECO:0000256" key="6">
    <source>
        <dbReference type="RuleBase" id="RU000461"/>
    </source>
</evidence>
<dbReference type="Pfam" id="PF00067">
    <property type="entry name" value="p450"/>
    <property type="match status" value="1"/>
</dbReference>
<dbReference type="RefSeq" id="XP_030945342.1">
    <property type="nucleotide sequence ID" value="XM_031089482.1"/>
</dbReference>
<evidence type="ECO:0008006" key="10">
    <source>
        <dbReference type="Google" id="ProtNLM"/>
    </source>
</evidence>
<evidence type="ECO:0000256" key="2">
    <source>
        <dbReference type="ARBA" id="ARBA00022723"/>
    </source>
</evidence>
<dbReference type="FunFam" id="1.10.630.10:FF:000007">
    <property type="entry name" value="Cytochrome P450 76C4"/>
    <property type="match status" value="1"/>
</dbReference>
<dbReference type="InterPro" id="IPR002401">
    <property type="entry name" value="Cyt_P450_E_grp-I"/>
</dbReference>
<dbReference type="CDD" id="cd11073">
    <property type="entry name" value="CYP76-like"/>
    <property type="match status" value="1"/>
</dbReference>
<keyword evidence="5 6" id="KW-0349">Heme</keyword>
<dbReference type="AlphaFoldDB" id="A0A7N2N305"/>
<evidence type="ECO:0000256" key="5">
    <source>
        <dbReference type="PIRSR" id="PIRSR602401-1"/>
    </source>
</evidence>
<keyword evidence="9" id="KW-1185">Reference proteome</keyword>
<organism evidence="8 9">
    <name type="scientific">Quercus lobata</name>
    <name type="common">Valley oak</name>
    <dbReference type="NCBI Taxonomy" id="97700"/>
    <lineage>
        <taxon>Eukaryota</taxon>
        <taxon>Viridiplantae</taxon>
        <taxon>Streptophyta</taxon>
        <taxon>Embryophyta</taxon>
        <taxon>Tracheophyta</taxon>
        <taxon>Spermatophyta</taxon>
        <taxon>Magnoliopsida</taxon>
        <taxon>eudicotyledons</taxon>
        <taxon>Gunneridae</taxon>
        <taxon>Pentapetalae</taxon>
        <taxon>rosids</taxon>
        <taxon>fabids</taxon>
        <taxon>Fagales</taxon>
        <taxon>Fagaceae</taxon>
        <taxon>Quercus</taxon>
    </lineage>
</organism>
<proteinExistence type="inferred from homology"/>
<dbReference type="GO" id="GO:0004497">
    <property type="term" value="F:monooxygenase activity"/>
    <property type="evidence" value="ECO:0007669"/>
    <property type="project" value="UniProtKB-KW"/>
</dbReference>
<dbReference type="Gene3D" id="1.10.630.10">
    <property type="entry name" value="Cytochrome P450"/>
    <property type="match status" value="1"/>
</dbReference>
<evidence type="ECO:0000313" key="8">
    <source>
        <dbReference type="EnsemblPlants" id="QL12p016093:mrna"/>
    </source>
</evidence>
<name>A0A7N2N305_QUELO</name>
<keyword evidence="3 6" id="KW-0560">Oxidoreductase</keyword>
<keyword evidence="6" id="KW-0503">Monooxygenase</keyword>
<dbReference type="PROSITE" id="PS00086">
    <property type="entry name" value="CYTOCHROME_P450"/>
    <property type="match status" value="1"/>
</dbReference>
<keyword evidence="4 5" id="KW-0408">Iron</keyword>
<dbReference type="EMBL" id="LRBV02000012">
    <property type="status" value="NOT_ANNOTATED_CDS"/>
    <property type="molecule type" value="Genomic_DNA"/>
</dbReference>
<comment type="cofactor">
    <cofactor evidence="5">
        <name>heme</name>
        <dbReference type="ChEBI" id="CHEBI:30413"/>
    </cofactor>
</comment>
<dbReference type="SUPFAM" id="SSF48264">
    <property type="entry name" value="Cytochrome P450"/>
    <property type="match status" value="1"/>
</dbReference>
<dbReference type="GO" id="GO:0020037">
    <property type="term" value="F:heme binding"/>
    <property type="evidence" value="ECO:0007669"/>
    <property type="project" value="InterPro"/>
</dbReference>
<feature type="binding site" description="axial binding residue" evidence="5">
    <location>
        <position position="442"/>
    </location>
    <ligand>
        <name>heme</name>
        <dbReference type="ChEBI" id="CHEBI:30413"/>
    </ligand>
    <ligandPart>
        <name>Fe</name>
        <dbReference type="ChEBI" id="CHEBI:18248"/>
    </ligandPart>
</feature>
<reference evidence="8 9" key="1">
    <citation type="journal article" date="2016" name="G3 (Bethesda)">
        <title>First Draft Assembly and Annotation of the Genome of a California Endemic Oak Quercus lobata Nee (Fagaceae).</title>
        <authorList>
            <person name="Sork V.L."/>
            <person name="Fitz-Gibbon S.T."/>
            <person name="Puiu D."/>
            <person name="Crepeau M."/>
            <person name="Gugger P.F."/>
            <person name="Sherman R."/>
            <person name="Stevens K."/>
            <person name="Langley C.H."/>
            <person name="Pellegrini M."/>
            <person name="Salzberg S.L."/>
        </authorList>
    </citation>
    <scope>NUCLEOTIDE SEQUENCE [LARGE SCALE GENOMIC DNA]</scope>
    <source>
        <strain evidence="8 9">cv. SW786</strain>
    </source>
</reference>
<dbReference type="InterPro" id="IPR036396">
    <property type="entry name" value="Cyt_P450_sf"/>
</dbReference>
<feature type="signal peptide" evidence="7">
    <location>
        <begin position="1"/>
        <end position="19"/>
    </location>
</feature>
<dbReference type="GO" id="GO:0016705">
    <property type="term" value="F:oxidoreductase activity, acting on paired donors, with incorporation or reduction of molecular oxygen"/>
    <property type="evidence" value="ECO:0007669"/>
    <property type="project" value="InterPro"/>
</dbReference>
<dbReference type="Gramene" id="QL12p016093:mrna">
    <property type="protein sequence ID" value="QL12p016093:mrna"/>
    <property type="gene ID" value="QL12p016093"/>
</dbReference>
<evidence type="ECO:0000256" key="1">
    <source>
        <dbReference type="ARBA" id="ARBA00010617"/>
    </source>
</evidence>
<dbReference type="PRINTS" id="PR00385">
    <property type="entry name" value="P450"/>
</dbReference>
<gene>
    <name evidence="8" type="primary">LOC115969850</name>
</gene>
<dbReference type="OMA" id="NVIRCFT"/>